<dbReference type="Proteomes" id="UP000095280">
    <property type="component" value="Unplaced"/>
</dbReference>
<dbReference type="SMART" id="SM00079">
    <property type="entry name" value="PBPe"/>
    <property type="match status" value="1"/>
</dbReference>
<dbReference type="SUPFAM" id="SSF53850">
    <property type="entry name" value="Periplasmic binding protein-like II"/>
    <property type="match status" value="1"/>
</dbReference>
<keyword evidence="2" id="KW-0813">Transport</keyword>
<accession>A0A1I8HW98</accession>
<dbReference type="WBParaSite" id="maker-uti_cns_0008413-snap-gene-0.5-mRNA-1">
    <property type="protein sequence ID" value="maker-uti_cns_0008413-snap-gene-0.5-mRNA-1"/>
    <property type="gene ID" value="maker-uti_cns_0008413-snap-gene-0.5"/>
</dbReference>
<keyword evidence="3 11" id="KW-0812">Transmembrane</keyword>
<keyword evidence="10" id="KW-0407">Ion channel</keyword>
<keyword evidence="5" id="KW-0406">Ion transport</keyword>
<reference evidence="14" key="1">
    <citation type="submission" date="2016-11" db="UniProtKB">
        <authorList>
            <consortium name="WormBaseParasite"/>
        </authorList>
    </citation>
    <scope>IDENTIFICATION</scope>
</reference>
<evidence type="ECO:0000256" key="7">
    <source>
        <dbReference type="ARBA" id="ARBA00023170"/>
    </source>
</evidence>
<proteinExistence type="predicted"/>
<evidence type="ECO:0000256" key="8">
    <source>
        <dbReference type="ARBA" id="ARBA00023180"/>
    </source>
</evidence>
<keyword evidence="8" id="KW-0325">Glycoprotein</keyword>
<evidence type="ECO:0000313" key="13">
    <source>
        <dbReference type="Proteomes" id="UP000095280"/>
    </source>
</evidence>
<comment type="subcellular location">
    <subcellularLocation>
        <location evidence="1">Membrane</location>
        <topology evidence="1">Multi-pass membrane protein</topology>
    </subcellularLocation>
</comment>
<evidence type="ECO:0000259" key="12">
    <source>
        <dbReference type="SMART" id="SM00079"/>
    </source>
</evidence>
<evidence type="ECO:0000256" key="10">
    <source>
        <dbReference type="ARBA" id="ARBA00023303"/>
    </source>
</evidence>
<evidence type="ECO:0000256" key="3">
    <source>
        <dbReference type="ARBA" id="ARBA00022692"/>
    </source>
</evidence>
<keyword evidence="13" id="KW-1185">Reference proteome</keyword>
<dbReference type="InterPro" id="IPR001320">
    <property type="entry name" value="Iontro_rcpt_C"/>
</dbReference>
<dbReference type="PANTHER" id="PTHR18966">
    <property type="entry name" value="IONOTROPIC GLUTAMATE RECEPTOR"/>
    <property type="match status" value="1"/>
</dbReference>
<dbReference type="Gene3D" id="3.40.190.10">
    <property type="entry name" value="Periplasmic binding protein-like II"/>
    <property type="match status" value="2"/>
</dbReference>
<keyword evidence="4 11" id="KW-1133">Transmembrane helix</keyword>
<keyword evidence="7" id="KW-0675">Receptor</keyword>
<evidence type="ECO:0000256" key="6">
    <source>
        <dbReference type="ARBA" id="ARBA00023136"/>
    </source>
</evidence>
<feature type="transmembrane region" description="Helical" evidence="11">
    <location>
        <begin position="353"/>
        <end position="372"/>
    </location>
</feature>
<dbReference type="Gene3D" id="1.10.287.70">
    <property type="match status" value="1"/>
</dbReference>
<dbReference type="Pfam" id="PF00060">
    <property type="entry name" value="Lig_chan"/>
    <property type="match status" value="1"/>
</dbReference>
<dbReference type="InterPro" id="IPR015683">
    <property type="entry name" value="Ionotropic_Glu_rcpt"/>
</dbReference>
<evidence type="ECO:0000256" key="4">
    <source>
        <dbReference type="ARBA" id="ARBA00022989"/>
    </source>
</evidence>
<evidence type="ECO:0000313" key="14">
    <source>
        <dbReference type="WBParaSite" id="maker-uti_cns_0008413-snap-gene-0.5-mRNA-1"/>
    </source>
</evidence>
<protein>
    <submittedName>
        <fullName evidence="14">PBPe domain-containing protein</fullName>
    </submittedName>
</protein>
<feature type="domain" description="Ionotropic glutamate receptor C-terminal" evidence="12">
    <location>
        <begin position="105"/>
        <end position="333"/>
    </location>
</feature>
<evidence type="ECO:0000256" key="11">
    <source>
        <dbReference type="SAM" id="Phobius"/>
    </source>
</evidence>
<sequence>EADIGIGPISISSERRRSVDMTLPCYDFVGLQLLVAAPDSSANSVSFNDGFLFARALRPELWACLGAALLTTALLVTLFDRFSPCSFRNRPPPPSNEVSESGGKVFSIGESLWYSLGALIQAGDSFDPRAPSARLIVAGFWLLCCIMHALYTANLAALLTASQLTASSVTTLRRLAAQTDIKYTVQRNTIGHDFFERMADIESKFFNIWRSSIEDNGNGAPLTHGAAVWEYPIEERFTRMLGRMKEWGLANSTQEAVSLARTGSWAVFMDTPLARYYASRDCCLRTVGEVLSSRPYGIVLQKGSLLTKEFDMAILQMQQDRTLETLKMQWWNSVGEVNCPADARSIGLKLSSISGIFVLPILGVCLGFLALLAELTMRRIQRCQQTAAEAARLQP</sequence>
<evidence type="ECO:0000256" key="2">
    <source>
        <dbReference type="ARBA" id="ARBA00022448"/>
    </source>
</evidence>
<evidence type="ECO:0000256" key="9">
    <source>
        <dbReference type="ARBA" id="ARBA00023286"/>
    </source>
</evidence>
<name>A0A1I8HW98_9PLAT</name>
<evidence type="ECO:0000256" key="1">
    <source>
        <dbReference type="ARBA" id="ARBA00004141"/>
    </source>
</evidence>
<keyword evidence="6 11" id="KW-0472">Membrane</keyword>
<dbReference type="GO" id="GO:0015276">
    <property type="term" value="F:ligand-gated monoatomic ion channel activity"/>
    <property type="evidence" value="ECO:0007669"/>
    <property type="project" value="InterPro"/>
</dbReference>
<evidence type="ECO:0000256" key="5">
    <source>
        <dbReference type="ARBA" id="ARBA00023065"/>
    </source>
</evidence>
<dbReference type="GO" id="GO:0016020">
    <property type="term" value="C:membrane"/>
    <property type="evidence" value="ECO:0007669"/>
    <property type="project" value="UniProtKB-SubCell"/>
</dbReference>
<dbReference type="AlphaFoldDB" id="A0A1I8HW98"/>
<keyword evidence="9" id="KW-1071">Ligand-gated ion channel</keyword>
<organism evidence="13 14">
    <name type="scientific">Macrostomum lignano</name>
    <dbReference type="NCBI Taxonomy" id="282301"/>
    <lineage>
        <taxon>Eukaryota</taxon>
        <taxon>Metazoa</taxon>
        <taxon>Spiralia</taxon>
        <taxon>Lophotrochozoa</taxon>
        <taxon>Platyhelminthes</taxon>
        <taxon>Rhabditophora</taxon>
        <taxon>Macrostomorpha</taxon>
        <taxon>Macrostomida</taxon>
        <taxon>Macrostomidae</taxon>
        <taxon>Macrostomum</taxon>
    </lineage>
</organism>